<feature type="region of interest" description="Disordered" evidence="1">
    <location>
        <begin position="60"/>
        <end position="94"/>
    </location>
</feature>
<accession>A0ABR1CZF6</accession>
<protein>
    <recommendedName>
        <fullName evidence="2">DUF7083 domain-containing protein</fullName>
    </recommendedName>
</protein>
<proteinExistence type="predicted"/>
<feature type="domain" description="DUF7083" evidence="2">
    <location>
        <begin position="192"/>
        <end position="248"/>
    </location>
</feature>
<evidence type="ECO:0000256" key="1">
    <source>
        <dbReference type="SAM" id="MobiDB-lite"/>
    </source>
</evidence>
<dbReference type="EMBL" id="JAVFWL010000003">
    <property type="protein sequence ID" value="KAK6743702.1"/>
    <property type="molecule type" value="Genomic_DNA"/>
</dbReference>
<comment type="caution">
    <text evidence="3">The sequence shown here is derived from an EMBL/GenBank/DDBJ whole genome shotgun (WGS) entry which is preliminary data.</text>
</comment>
<organism evidence="3 4">
    <name type="scientific">Necator americanus</name>
    <name type="common">Human hookworm</name>
    <dbReference type="NCBI Taxonomy" id="51031"/>
    <lineage>
        <taxon>Eukaryota</taxon>
        <taxon>Metazoa</taxon>
        <taxon>Ecdysozoa</taxon>
        <taxon>Nematoda</taxon>
        <taxon>Chromadorea</taxon>
        <taxon>Rhabditida</taxon>
        <taxon>Rhabditina</taxon>
        <taxon>Rhabditomorpha</taxon>
        <taxon>Strongyloidea</taxon>
        <taxon>Ancylostomatidae</taxon>
        <taxon>Bunostominae</taxon>
        <taxon>Necator</taxon>
    </lineage>
</organism>
<evidence type="ECO:0000259" key="2">
    <source>
        <dbReference type="Pfam" id="PF23309"/>
    </source>
</evidence>
<gene>
    <name evidence="3" type="primary">Necator_chrIII.g11552</name>
    <name evidence="3" type="ORF">RB195_010787</name>
</gene>
<sequence>MTGLASFYTSVMAKAASRSITAMHAIVRAGAPTPFTFGRLAKESPSLLNGDQVTTCRTAEDEDSCCKNSSPGSKPVRTAGQVDSSPGLKPGRIPDQVDFWYKDSRSAYKPGRTTVSVPGRCAVTAITTSVTFCTEQVLQNKMDAETLRTTVEVQTKTQQQMFTKAMKRMERMASASHPAVPTALVATAQFVTNSLSTRLPEFVYDPDSGCSFRVWYNRHEDVISKHGANLDDSAKARLIVSKLGPVTYVT</sequence>
<reference evidence="3 4" key="1">
    <citation type="submission" date="2023-08" db="EMBL/GenBank/DDBJ databases">
        <title>A Necator americanus chromosomal reference genome.</title>
        <authorList>
            <person name="Ilik V."/>
            <person name="Petrzelkova K.J."/>
            <person name="Pardy F."/>
            <person name="Fuh T."/>
            <person name="Niatou-Singa F.S."/>
            <person name="Gouil Q."/>
            <person name="Baker L."/>
            <person name="Ritchie M.E."/>
            <person name="Jex A.R."/>
            <person name="Gazzola D."/>
            <person name="Li H."/>
            <person name="Toshio Fujiwara R."/>
            <person name="Zhan B."/>
            <person name="Aroian R.V."/>
            <person name="Pafco B."/>
            <person name="Schwarz E.M."/>
        </authorList>
    </citation>
    <scope>NUCLEOTIDE SEQUENCE [LARGE SCALE GENOMIC DNA]</scope>
    <source>
        <strain evidence="3 4">Aroian</strain>
        <tissue evidence="3">Whole animal</tissue>
    </source>
</reference>
<dbReference type="InterPro" id="IPR055510">
    <property type="entry name" value="DUF7083"/>
</dbReference>
<keyword evidence="4" id="KW-1185">Reference proteome</keyword>
<evidence type="ECO:0000313" key="3">
    <source>
        <dbReference type="EMBL" id="KAK6743702.1"/>
    </source>
</evidence>
<evidence type="ECO:0000313" key="4">
    <source>
        <dbReference type="Proteomes" id="UP001303046"/>
    </source>
</evidence>
<name>A0ABR1CZF6_NECAM</name>
<dbReference type="Pfam" id="PF23309">
    <property type="entry name" value="DUF7083"/>
    <property type="match status" value="1"/>
</dbReference>
<dbReference type="Proteomes" id="UP001303046">
    <property type="component" value="Unassembled WGS sequence"/>
</dbReference>